<accession>A0A8C0ASM4</accession>
<evidence type="ECO:0000256" key="3">
    <source>
        <dbReference type="ARBA" id="ARBA00022491"/>
    </source>
</evidence>
<reference evidence="15" key="2">
    <citation type="submission" date="2025-09" db="UniProtKB">
        <authorList>
            <consortium name="Ensembl"/>
        </authorList>
    </citation>
    <scope>IDENTIFICATION</scope>
</reference>
<feature type="compositionally biased region" description="Low complexity" evidence="10">
    <location>
        <begin position="810"/>
        <end position="819"/>
    </location>
</feature>
<evidence type="ECO:0000259" key="11">
    <source>
        <dbReference type="SMART" id="SM00385"/>
    </source>
</evidence>
<dbReference type="InterPro" id="IPR013763">
    <property type="entry name" value="Cyclin-like_dom"/>
</dbReference>
<dbReference type="GO" id="GO:0000785">
    <property type="term" value="C:chromatin"/>
    <property type="evidence" value="ECO:0007669"/>
    <property type="project" value="TreeGrafter"/>
</dbReference>
<evidence type="ECO:0000256" key="4">
    <source>
        <dbReference type="ARBA" id="ARBA00022553"/>
    </source>
</evidence>
<dbReference type="PANTHER" id="PTHR13742:SF8">
    <property type="entry name" value="RETINOBLASTOMA-LIKE PROTEIN 2"/>
    <property type="match status" value="1"/>
</dbReference>
<dbReference type="SMART" id="SM01367">
    <property type="entry name" value="DUF3452"/>
    <property type="match status" value="1"/>
</dbReference>
<dbReference type="GO" id="GO:0006357">
    <property type="term" value="P:regulation of transcription by RNA polymerase II"/>
    <property type="evidence" value="ECO:0007669"/>
    <property type="project" value="InterPro"/>
</dbReference>
<proteinExistence type="inferred from homology"/>
<dbReference type="CDD" id="cd20606">
    <property type="entry name" value="CYCLIN_RBL2"/>
    <property type="match status" value="1"/>
</dbReference>
<evidence type="ECO:0000256" key="8">
    <source>
        <dbReference type="ARBA" id="ARBA00023242"/>
    </source>
</evidence>
<feature type="region of interest" description="Disordered" evidence="10">
    <location>
        <begin position="777"/>
        <end position="846"/>
    </location>
</feature>
<feature type="domain" description="Retinoblastoma-associated protein C-terminal" evidence="14">
    <location>
        <begin position="867"/>
        <end position="985"/>
    </location>
</feature>
<dbReference type="InterPro" id="IPR036915">
    <property type="entry name" value="Cyclin-like_sf"/>
</dbReference>
<keyword evidence="9" id="KW-0131">Cell cycle</keyword>
<feature type="region of interest" description="Disordered" evidence="10">
    <location>
        <begin position="505"/>
        <end position="550"/>
    </location>
</feature>
<dbReference type="InterPro" id="IPR024599">
    <property type="entry name" value="RB_N"/>
</dbReference>
<reference evidence="15" key="1">
    <citation type="submission" date="2025-08" db="UniProtKB">
        <authorList>
            <consortium name="Ensembl"/>
        </authorList>
    </citation>
    <scope>IDENTIFICATION</scope>
</reference>
<dbReference type="InterPro" id="IPR002719">
    <property type="entry name" value="RB_B"/>
</dbReference>
<evidence type="ECO:0000313" key="16">
    <source>
        <dbReference type="Proteomes" id="UP000694555"/>
    </source>
</evidence>
<dbReference type="InterPro" id="IPR002720">
    <property type="entry name" value="RB_A"/>
</dbReference>
<keyword evidence="6" id="KW-0805">Transcription regulation</keyword>
<dbReference type="GO" id="GO:0006325">
    <property type="term" value="P:chromatin organization"/>
    <property type="evidence" value="ECO:0007669"/>
    <property type="project" value="UniProtKB-KW"/>
</dbReference>
<dbReference type="GO" id="GO:0005667">
    <property type="term" value="C:transcription regulator complex"/>
    <property type="evidence" value="ECO:0007669"/>
    <property type="project" value="TreeGrafter"/>
</dbReference>
<evidence type="ECO:0000256" key="2">
    <source>
        <dbReference type="ARBA" id="ARBA00009475"/>
    </source>
</evidence>
<keyword evidence="7" id="KW-0804">Transcription</keyword>
<dbReference type="Pfam" id="PF01857">
    <property type="entry name" value="RB_B"/>
    <property type="match status" value="1"/>
</dbReference>
<evidence type="ECO:0000256" key="7">
    <source>
        <dbReference type="ARBA" id="ARBA00023163"/>
    </source>
</evidence>
<name>A0A8C0ASM4_9AVES</name>
<dbReference type="Pfam" id="PF01858">
    <property type="entry name" value="RB_A"/>
    <property type="match status" value="1"/>
</dbReference>
<feature type="compositionally biased region" description="Pro residues" evidence="10">
    <location>
        <begin position="823"/>
        <end position="833"/>
    </location>
</feature>
<feature type="compositionally biased region" description="Polar residues" evidence="10">
    <location>
        <begin position="511"/>
        <end position="529"/>
    </location>
</feature>
<feature type="domain" description="Retinoblastoma-associated protein A-box" evidence="13">
    <location>
        <begin position="279"/>
        <end position="460"/>
    </location>
</feature>
<dbReference type="SMART" id="SM01368">
    <property type="entry name" value="RB_A"/>
    <property type="match status" value="1"/>
</dbReference>
<dbReference type="GO" id="GO:0005634">
    <property type="term" value="C:nucleus"/>
    <property type="evidence" value="ECO:0007669"/>
    <property type="project" value="UniProtKB-SubCell"/>
</dbReference>
<organism evidence="15 16">
    <name type="scientific">Buteo japonicus</name>
    <dbReference type="NCBI Taxonomy" id="224669"/>
    <lineage>
        <taxon>Eukaryota</taxon>
        <taxon>Metazoa</taxon>
        <taxon>Chordata</taxon>
        <taxon>Craniata</taxon>
        <taxon>Vertebrata</taxon>
        <taxon>Euteleostomi</taxon>
        <taxon>Archelosauria</taxon>
        <taxon>Archosauria</taxon>
        <taxon>Dinosauria</taxon>
        <taxon>Saurischia</taxon>
        <taxon>Theropoda</taxon>
        <taxon>Coelurosauria</taxon>
        <taxon>Aves</taxon>
        <taxon>Neognathae</taxon>
        <taxon>Neoaves</taxon>
        <taxon>Telluraves</taxon>
        <taxon>Accipitrimorphae</taxon>
        <taxon>Accipitriformes</taxon>
        <taxon>Accipitridae</taxon>
        <taxon>Accipitrinae</taxon>
        <taxon>Buteo</taxon>
    </lineage>
</organism>
<dbReference type="SMART" id="SM00385">
    <property type="entry name" value="CYCLIN"/>
    <property type="match status" value="1"/>
</dbReference>
<evidence type="ECO:0000256" key="1">
    <source>
        <dbReference type="ARBA" id="ARBA00004123"/>
    </source>
</evidence>
<dbReference type="FunFam" id="1.10.472.10:FF:000049">
    <property type="entry name" value="Retinoblastoma-like 2, isoform CRA_a"/>
    <property type="match status" value="1"/>
</dbReference>
<evidence type="ECO:0000256" key="9">
    <source>
        <dbReference type="ARBA" id="ARBA00023306"/>
    </source>
</evidence>
<evidence type="ECO:0000259" key="12">
    <source>
        <dbReference type="SMART" id="SM01367"/>
    </source>
</evidence>
<dbReference type="Gene3D" id="1.10.472.140">
    <property type="match status" value="1"/>
</dbReference>
<dbReference type="Pfam" id="PF11934">
    <property type="entry name" value="DUF3452"/>
    <property type="match status" value="1"/>
</dbReference>
<evidence type="ECO:0000259" key="13">
    <source>
        <dbReference type="SMART" id="SM01368"/>
    </source>
</evidence>
<dbReference type="SMART" id="SM01369">
    <property type="entry name" value="Rb_C"/>
    <property type="match status" value="1"/>
</dbReference>
<dbReference type="InterPro" id="IPR028309">
    <property type="entry name" value="RB_fam"/>
</dbReference>
<dbReference type="SUPFAM" id="SSF47954">
    <property type="entry name" value="Cyclin-like"/>
    <property type="match status" value="2"/>
</dbReference>
<keyword evidence="8" id="KW-0539">Nucleus</keyword>
<dbReference type="Ensembl" id="ENSBJAT00000006758.1">
    <property type="protein sequence ID" value="ENSBJAP00000006567.1"/>
    <property type="gene ID" value="ENSBJAG00000004567.1"/>
</dbReference>
<comment type="similarity">
    <text evidence="2">Belongs to the retinoblastoma protein (RB) family.</text>
</comment>
<keyword evidence="4" id="KW-0597">Phosphoprotein</keyword>
<dbReference type="InterPro" id="IPR015030">
    <property type="entry name" value="RB_C"/>
</dbReference>
<protein>
    <submittedName>
        <fullName evidence="15">RB transcriptional corepressor like 2</fullName>
    </submittedName>
</protein>
<feature type="domain" description="Retinoblastoma-associated protein N-terminal" evidence="12">
    <location>
        <begin position="2"/>
        <end position="150"/>
    </location>
</feature>
<dbReference type="AlphaFoldDB" id="A0A8C0ASM4"/>
<dbReference type="Proteomes" id="UP000694555">
    <property type="component" value="Unplaced"/>
</dbReference>
<evidence type="ECO:0000256" key="6">
    <source>
        <dbReference type="ARBA" id="ARBA00023015"/>
    </source>
</evidence>
<dbReference type="GO" id="GO:0030154">
    <property type="term" value="P:cell differentiation"/>
    <property type="evidence" value="ECO:0007669"/>
    <property type="project" value="TreeGrafter"/>
</dbReference>
<feature type="domain" description="Cyclin-like" evidence="11">
    <location>
        <begin position="699"/>
        <end position="860"/>
    </location>
</feature>
<keyword evidence="16" id="KW-1185">Reference proteome</keyword>
<dbReference type="FunFam" id="1.10.472.140:FF:000004">
    <property type="entry name" value="RB transcriptional corepressor like 2"/>
    <property type="match status" value="1"/>
</dbReference>
<evidence type="ECO:0000256" key="5">
    <source>
        <dbReference type="ARBA" id="ARBA00022853"/>
    </source>
</evidence>
<dbReference type="GO" id="GO:2000134">
    <property type="term" value="P:negative regulation of G1/S transition of mitotic cell cycle"/>
    <property type="evidence" value="ECO:0007669"/>
    <property type="project" value="TreeGrafter"/>
</dbReference>
<dbReference type="PANTHER" id="PTHR13742">
    <property type="entry name" value="RETINOBLASTOMA-ASSOCIATED PROTEIN RB -RELATED"/>
    <property type="match status" value="1"/>
</dbReference>
<evidence type="ECO:0000256" key="10">
    <source>
        <dbReference type="SAM" id="MobiDB-lite"/>
    </source>
</evidence>
<keyword evidence="3" id="KW-0678">Repressor</keyword>
<comment type="subcellular location">
    <subcellularLocation>
        <location evidence="1">Nucleus</location>
    </subcellularLocation>
</comment>
<sequence length="985" mass="112204">RKAIPTVSRGTAEGNYVSLTRILRCSEQSLIEFFNKMKKWEDMANLPSQFRERTERLERNFTVSAVIFKKYEPIFQDIFRYPQEDQPRQQRGRKQRRQPCTVTEVFQFCWVLFVHAKGLPDDFHSKDYKVSSDPPCIIEKLCSLHYGLVLEAKGIKEHFWKPYIRKLFDKKLLKGKDENLTGFLDPGNFGDSFKAINKAYEEYVLSVGNLDERIFLGEDADEEIGTLTRCLNTTSGMETAERVQVKHNLQQHFDRSKSLRITTPLTGRKYIKESNPYVTPVSIATYSLSRLHTMLAGLKNAPSENLEQILSIVAIALKNIILLSHFTILFLFKIPADVASKHFRRAEVLYYKVLESVIEQERRRLGDTDLSAILEQDVFHRSLLACCLEIITFTYKPPGNFPFITEIFDIPVYHFYKVIEVFIRAEDGLCREVVKHLNHIEEQILESMAWKQESILWDRIRDNENKVPSCEEVMPPQYFERSAGNSVVGSPLTPRRINEVRAETGGLGKGLSSSPTTLYDRYSSPTANPTRRRLFVDNDNTSDSGTPVRVSQQPVVNTVPVQNMNPEAMSVTPVPGQTLVTVATATVTANNGQTVTIPVQGIANENGGITFFPVQVNVGTQPQPVSGPIQPLSAQTLAGTLNTQMTGATLQLPGQLTVQQISPGEQRQTQQFTTAMSIRPRKMGSLSLFFRKVYHLASVRLRDLCVKLDISDELRKKIWTCFEYSLVHCPEIMMDRHLDQLLMCAIYVMAKVTKEDRSFQNIMRCYRTQPQARSHVYRSVLIKGRRRRRRSGSSDSSSQQNSPTDRTSRDSSPVMRSSSTLPVPHPNSAPPTPTRLTGANSDTEEEERGDLIQFYNNMYIEQIKEFALKYTSNQTDSPPLSPYPFVRIGSPRRIQLSQNHPVYISPHKNEPTLSPREKIFYYFSSSPSKRLKEINSMVRTGETPTKKRGILLEDGTEAPAKRICQENHTALLRRLQDVANDRGSH</sequence>
<dbReference type="GO" id="GO:0000977">
    <property type="term" value="F:RNA polymerase II transcription regulatory region sequence-specific DNA binding"/>
    <property type="evidence" value="ECO:0007669"/>
    <property type="project" value="TreeGrafter"/>
</dbReference>
<evidence type="ECO:0000259" key="14">
    <source>
        <dbReference type="SMART" id="SM01369"/>
    </source>
</evidence>
<evidence type="ECO:0000313" key="15">
    <source>
        <dbReference type="Ensembl" id="ENSBJAP00000006567.1"/>
    </source>
</evidence>
<dbReference type="Gene3D" id="1.10.472.10">
    <property type="entry name" value="Cyclin-like"/>
    <property type="match status" value="2"/>
</dbReference>
<keyword evidence="5" id="KW-0156">Chromatin regulator</keyword>